<name>A0ABW1R024_9ACTN</name>
<dbReference type="EMBL" id="JBHSQI010000005">
    <property type="protein sequence ID" value="MFC6153945.1"/>
    <property type="molecule type" value="Genomic_DNA"/>
</dbReference>
<dbReference type="SUPFAM" id="SSF51905">
    <property type="entry name" value="FAD/NAD(P)-binding domain"/>
    <property type="match status" value="1"/>
</dbReference>
<organism evidence="7 8">
    <name type="scientific">Nocardioides yefusunii</name>
    <dbReference type="NCBI Taxonomy" id="2500546"/>
    <lineage>
        <taxon>Bacteria</taxon>
        <taxon>Bacillati</taxon>
        <taxon>Actinomycetota</taxon>
        <taxon>Actinomycetes</taxon>
        <taxon>Propionibacteriales</taxon>
        <taxon>Nocardioidaceae</taxon>
        <taxon>Nocardioides</taxon>
    </lineage>
</organism>
<keyword evidence="1" id="KW-0285">Flavoprotein</keyword>
<proteinExistence type="predicted"/>
<evidence type="ECO:0000256" key="5">
    <source>
        <dbReference type="ARBA" id="ARBA00023027"/>
    </source>
</evidence>
<evidence type="ECO:0000256" key="1">
    <source>
        <dbReference type="ARBA" id="ARBA00022630"/>
    </source>
</evidence>
<keyword evidence="4" id="KW-0521">NADP</keyword>
<keyword evidence="8" id="KW-1185">Reference proteome</keyword>
<keyword evidence="5" id="KW-0520">NAD</keyword>
<evidence type="ECO:0000256" key="4">
    <source>
        <dbReference type="ARBA" id="ARBA00022857"/>
    </source>
</evidence>
<dbReference type="InterPro" id="IPR036188">
    <property type="entry name" value="FAD/NAD-bd_sf"/>
</dbReference>
<dbReference type="InterPro" id="IPR002937">
    <property type="entry name" value="Amino_oxidase"/>
</dbReference>
<sequence>MIGTSSSDKHYDTVVVGSGLGGLSTAAFLATNGQKVLVLEQNQVVGGCSQVFRRKGNKFEFDVGVHYIGECEPGGKVRTLMGALGIDDRIEWCRLDPDGFSVITTPEVSFRVPAGWDAYARRLEETFPDEAANVRAVVSTLRQVATEMKRDTPRGPLGGVRKNLSSPSLLRWGLRPLATLFDKYQLSQVARTVIAGECGDYSAPPSKATVGVHAGFLDHYLISGAWYPHGGGQVIPARLVEVIQAHGGEVRTKTLVDRIMIEKGRAVGVTLLDGTEIRAEAVVSNADPQRTYLGLVGREHLPKPLLRKAENWTPALPLVTVYLALDVDVRDLLSNATQWIYPHSDLEAFYTEAYEGRIGEQVPVFMTSGTLKDPTSTHTAPAGFSTLELVTIAPPQYYAWSLRAGGPHAGEKYSRHPEYLELKERITQAVIDTACLVVPDLREHLVHVEASTPITQERFTLATHGTVYGLEMTWDQIGPFRPDVTSPVPGLFLAGAGTKHMHGIVSTLNGGAGTAGAVLGRDLFAEMADGRRYGRPEVLPVDGPDWDPLVVSKPGSVVRRDTRPDRHPVR</sequence>
<dbReference type="Proteomes" id="UP001596098">
    <property type="component" value="Unassembled WGS sequence"/>
</dbReference>
<gene>
    <name evidence="7" type="ORF">ACFPWU_09780</name>
</gene>
<comment type="caution">
    <text evidence="7">The sequence shown here is derived from an EMBL/GenBank/DDBJ whole genome shotgun (WGS) entry which is preliminary data.</text>
</comment>
<evidence type="ECO:0000259" key="6">
    <source>
        <dbReference type="Pfam" id="PF01593"/>
    </source>
</evidence>
<accession>A0ABW1R024</accession>
<evidence type="ECO:0000256" key="2">
    <source>
        <dbReference type="ARBA" id="ARBA00022729"/>
    </source>
</evidence>
<protein>
    <submittedName>
        <fullName evidence="7">Phytoene desaturase family protein</fullName>
    </submittedName>
</protein>
<evidence type="ECO:0000256" key="3">
    <source>
        <dbReference type="ARBA" id="ARBA00022827"/>
    </source>
</evidence>
<evidence type="ECO:0000313" key="7">
    <source>
        <dbReference type="EMBL" id="MFC6153945.1"/>
    </source>
</evidence>
<dbReference type="PANTHER" id="PTHR46091">
    <property type="entry name" value="BLR7054 PROTEIN"/>
    <property type="match status" value="1"/>
</dbReference>
<keyword evidence="2" id="KW-0732">Signal</keyword>
<reference evidence="8" key="1">
    <citation type="journal article" date="2019" name="Int. J. Syst. Evol. Microbiol.">
        <title>The Global Catalogue of Microorganisms (GCM) 10K type strain sequencing project: providing services to taxonomists for standard genome sequencing and annotation.</title>
        <authorList>
            <consortium name="The Broad Institute Genomics Platform"/>
            <consortium name="The Broad Institute Genome Sequencing Center for Infectious Disease"/>
            <person name="Wu L."/>
            <person name="Ma J."/>
        </authorList>
    </citation>
    <scope>NUCLEOTIDE SEQUENCE [LARGE SCALE GENOMIC DNA]</scope>
    <source>
        <strain evidence="8">DFY28</strain>
    </source>
</reference>
<dbReference type="RefSeq" id="WP_239022140.1">
    <property type="nucleotide sequence ID" value="NZ_CP034929.1"/>
</dbReference>
<dbReference type="InterPro" id="IPR052206">
    <property type="entry name" value="Retinol_saturase"/>
</dbReference>
<dbReference type="Gene3D" id="3.50.50.60">
    <property type="entry name" value="FAD/NAD(P)-binding domain"/>
    <property type="match status" value="2"/>
</dbReference>
<feature type="domain" description="Amine oxidase" evidence="6">
    <location>
        <begin position="20"/>
        <end position="333"/>
    </location>
</feature>
<evidence type="ECO:0000313" key="8">
    <source>
        <dbReference type="Proteomes" id="UP001596098"/>
    </source>
</evidence>
<dbReference type="Pfam" id="PF01593">
    <property type="entry name" value="Amino_oxidase"/>
    <property type="match status" value="1"/>
</dbReference>
<keyword evidence="3" id="KW-0274">FAD</keyword>
<dbReference type="PANTHER" id="PTHR46091:SF3">
    <property type="entry name" value="AMINE OXIDASE DOMAIN-CONTAINING PROTEIN"/>
    <property type="match status" value="1"/>
</dbReference>